<dbReference type="PANTHER" id="PTHR46796:SF12">
    <property type="entry name" value="HTH-TYPE DNA-BINDING TRANSCRIPTIONAL ACTIVATOR EUTR"/>
    <property type="match status" value="1"/>
</dbReference>
<dbReference type="SUPFAM" id="SSF46689">
    <property type="entry name" value="Homeodomain-like"/>
    <property type="match status" value="2"/>
</dbReference>
<evidence type="ECO:0000259" key="4">
    <source>
        <dbReference type="PROSITE" id="PS01124"/>
    </source>
</evidence>
<evidence type="ECO:0000313" key="6">
    <source>
        <dbReference type="Proteomes" id="UP001183643"/>
    </source>
</evidence>
<dbReference type="InterPro" id="IPR018060">
    <property type="entry name" value="HTH_AraC"/>
</dbReference>
<proteinExistence type="predicted"/>
<evidence type="ECO:0000256" key="2">
    <source>
        <dbReference type="ARBA" id="ARBA00023125"/>
    </source>
</evidence>
<dbReference type="InterPro" id="IPR009057">
    <property type="entry name" value="Homeodomain-like_sf"/>
</dbReference>
<dbReference type="AlphaFoldDB" id="A0AAE3YVR8"/>
<comment type="caution">
    <text evidence="5">The sequence shown here is derived from an EMBL/GenBank/DDBJ whole genome shotgun (WGS) entry which is preliminary data.</text>
</comment>
<evidence type="ECO:0000256" key="3">
    <source>
        <dbReference type="ARBA" id="ARBA00023163"/>
    </source>
</evidence>
<evidence type="ECO:0000313" key="5">
    <source>
        <dbReference type="EMBL" id="MDR7279249.1"/>
    </source>
</evidence>
<dbReference type="GO" id="GO:0003700">
    <property type="term" value="F:DNA-binding transcription factor activity"/>
    <property type="evidence" value="ECO:0007669"/>
    <property type="project" value="InterPro"/>
</dbReference>
<name>A0AAE3YVR8_9ACTN</name>
<feature type="domain" description="HTH araC/xylS-type" evidence="4">
    <location>
        <begin position="217"/>
        <end position="319"/>
    </location>
</feature>
<evidence type="ECO:0000256" key="1">
    <source>
        <dbReference type="ARBA" id="ARBA00023015"/>
    </source>
</evidence>
<keyword evidence="1" id="KW-0805">Transcription regulation</keyword>
<dbReference type="Pfam" id="PF12833">
    <property type="entry name" value="HTH_18"/>
    <property type="match status" value="1"/>
</dbReference>
<dbReference type="SMART" id="SM00342">
    <property type="entry name" value="HTH_ARAC"/>
    <property type="match status" value="1"/>
</dbReference>
<sequence length="319" mass="34707">MSSLHFDSTDLGQTEEFLSMAYTKMSLGGQAERTRAQVTREAAGSLWVDELTFNFDLAHDAEVPMGKVCLCSVRSGGVVRRYFPEGMEGRFAAGDVFMYSPHDRPYAGVIKGAHYDLLMFDPELLDQVAAAAPGRRPEPVRITGDRPVSRASAQRLRSAVRYLHDHVLTDPVARDSPLTVSTASQLAASVVLSVFPNNALLLPTAGDNHDAHPATLRRATAYVDAHAAEPITVADIAAAASTTGRAVQAAFRRHRGITPMAYLRQVRLDGAHRDLRAAAPGSGTTVEEIAARWGFHTVARFTSLYRRQYGTAPRRTLHG</sequence>
<dbReference type="RefSeq" id="WP_310372691.1">
    <property type="nucleotide sequence ID" value="NZ_JAVDYB010000001.1"/>
</dbReference>
<dbReference type="InterPro" id="IPR050204">
    <property type="entry name" value="AraC_XylS_family_regulators"/>
</dbReference>
<keyword evidence="3" id="KW-0804">Transcription</keyword>
<keyword evidence="6" id="KW-1185">Reference proteome</keyword>
<reference evidence="5" key="1">
    <citation type="submission" date="2023-07" db="EMBL/GenBank/DDBJ databases">
        <title>Sequencing the genomes of 1000 actinobacteria strains.</title>
        <authorList>
            <person name="Klenk H.-P."/>
        </authorList>
    </citation>
    <scope>NUCLEOTIDE SEQUENCE</scope>
    <source>
        <strain evidence="5">DSM 44707</strain>
    </source>
</reference>
<organism evidence="5 6">
    <name type="scientific">Catenuloplanes atrovinosus</name>
    <dbReference type="NCBI Taxonomy" id="137266"/>
    <lineage>
        <taxon>Bacteria</taxon>
        <taxon>Bacillati</taxon>
        <taxon>Actinomycetota</taxon>
        <taxon>Actinomycetes</taxon>
        <taxon>Micromonosporales</taxon>
        <taxon>Micromonosporaceae</taxon>
        <taxon>Catenuloplanes</taxon>
    </lineage>
</organism>
<dbReference type="Gene3D" id="1.10.10.60">
    <property type="entry name" value="Homeodomain-like"/>
    <property type="match status" value="1"/>
</dbReference>
<dbReference type="PANTHER" id="PTHR46796">
    <property type="entry name" value="HTH-TYPE TRANSCRIPTIONAL ACTIVATOR RHAS-RELATED"/>
    <property type="match status" value="1"/>
</dbReference>
<accession>A0AAE3YVR8</accession>
<dbReference type="PROSITE" id="PS01124">
    <property type="entry name" value="HTH_ARAC_FAMILY_2"/>
    <property type="match status" value="1"/>
</dbReference>
<protein>
    <submittedName>
        <fullName evidence="5">AraC-like DNA-binding protein</fullName>
    </submittedName>
</protein>
<dbReference type="Proteomes" id="UP001183643">
    <property type="component" value="Unassembled WGS sequence"/>
</dbReference>
<dbReference type="EMBL" id="JAVDYB010000001">
    <property type="protein sequence ID" value="MDR7279249.1"/>
    <property type="molecule type" value="Genomic_DNA"/>
</dbReference>
<gene>
    <name evidence="5" type="ORF">J2S41_006027</name>
</gene>
<dbReference type="GO" id="GO:0043565">
    <property type="term" value="F:sequence-specific DNA binding"/>
    <property type="evidence" value="ECO:0007669"/>
    <property type="project" value="InterPro"/>
</dbReference>
<keyword evidence="2 5" id="KW-0238">DNA-binding</keyword>